<name>A0A1J4JWW4_9EUKA</name>
<keyword evidence="3" id="KW-1185">Reference proteome</keyword>
<dbReference type="Proteomes" id="UP000179807">
    <property type="component" value="Unassembled WGS sequence"/>
</dbReference>
<dbReference type="InterPro" id="IPR016024">
    <property type="entry name" value="ARM-type_fold"/>
</dbReference>
<feature type="region of interest" description="Disordered" evidence="1">
    <location>
        <begin position="1"/>
        <end position="152"/>
    </location>
</feature>
<comment type="caution">
    <text evidence="2">The sequence shown here is derived from an EMBL/GenBank/DDBJ whole genome shotgun (WGS) entry which is preliminary data.</text>
</comment>
<evidence type="ECO:0000313" key="2">
    <source>
        <dbReference type="EMBL" id="OHT03162.1"/>
    </source>
</evidence>
<organism evidence="2 3">
    <name type="scientific">Tritrichomonas foetus</name>
    <dbReference type="NCBI Taxonomy" id="1144522"/>
    <lineage>
        <taxon>Eukaryota</taxon>
        <taxon>Metamonada</taxon>
        <taxon>Parabasalia</taxon>
        <taxon>Tritrichomonadida</taxon>
        <taxon>Tritrichomonadidae</taxon>
        <taxon>Tritrichomonas</taxon>
    </lineage>
</organism>
<dbReference type="RefSeq" id="XP_068356298.1">
    <property type="nucleotide sequence ID" value="XM_068493332.1"/>
</dbReference>
<dbReference type="VEuPathDB" id="TrichDB:TRFO_06837"/>
<gene>
    <name evidence="2" type="ORF">TRFO_06837</name>
</gene>
<protein>
    <submittedName>
        <fullName evidence="2">Uncharacterized protein</fullName>
    </submittedName>
</protein>
<dbReference type="AlphaFoldDB" id="A0A1J4JWW4"/>
<feature type="compositionally biased region" description="Basic and acidic residues" evidence="1">
    <location>
        <begin position="41"/>
        <end position="53"/>
    </location>
</feature>
<sequence>MSSDDSESRNSSMQEERNKQSIDSESESSTQSEKQPISKINFERQVSESEYRKPTMIVETSSSKIDTYQSGSSSSSSDESDNRKENDSNSDHKKAQQKEEEVNEGEIQKDESSSSSSKDTKQKQKQKGKSDSETEKDEKCKNEESYEYETEISETDDIYHKMRANLEQRSLDVLRLQTESNTDFINNLKSAQQMLVVEDGSAFFQEILLQFQNINLNLDVGREILRTIRQLIINPQYFKVFCEYGFIYSLPYKLPAFKDEVLALISDIIDNDFAQLCDHFGDPDYFLSCIALDPYKGLSIINKYAQRCIYLIETSGSGPFDPWSVLDLLYNCAPIFLRTEYYQYYVSLVINVLHSYDTYRFYRIQNYWNLFIGCLTRVDVTILPCIYTTLCYLKDEYIRDEMEIPELPFHQMIDHIDDRLVRSAIITLLASYAQIDPLLIHDEKIIEKLIIYSRRNLKASLVLMKMAEDVNLAEKIFGNGDWLIKGMPEAVDTLRLFLLIFEHQSLREKIVENHNFVPFLNIMIKILGSAGSVALICTVIEKVELTAKLIKKMIKYRFIHTFLKLTTRQADEEKVMKHSAIIMMYSLATHGLHSEFLKYLQWINQVKDDEDLCEEASYLVVELAKDKKLAKKMVKLGFTKFYKAQLKSDSERLQTNSSIFLKKLRGHGLLKDEEEVEL</sequence>
<dbReference type="EMBL" id="MLAK01000838">
    <property type="protein sequence ID" value="OHT03162.1"/>
    <property type="molecule type" value="Genomic_DNA"/>
</dbReference>
<evidence type="ECO:0000256" key="1">
    <source>
        <dbReference type="SAM" id="MobiDB-lite"/>
    </source>
</evidence>
<proteinExistence type="predicted"/>
<feature type="compositionally biased region" description="Basic and acidic residues" evidence="1">
    <location>
        <begin position="80"/>
        <end position="144"/>
    </location>
</feature>
<feature type="compositionally biased region" description="Polar residues" evidence="1">
    <location>
        <begin position="58"/>
        <end position="69"/>
    </location>
</feature>
<reference evidence="2" key="1">
    <citation type="submission" date="2016-10" db="EMBL/GenBank/DDBJ databases">
        <authorList>
            <person name="Benchimol M."/>
            <person name="Almeida L.G."/>
            <person name="Vasconcelos A.T."/>
            <person name="Perreira-Neves A."/>
            <person name="Rosa I.A."/>
            <person name="Tasca T."/>
            <person name="Bogo M.R."/>
            <person name="de Souza W."/>
        </authorList>
    </citation>
    <scope>NUCLEOTIDE SEQUENCE [LARGE SCALE GENOMIC DNA]</scope>
    <source>
        <strain evidence="2">K</strain>
    </source>
</reference>
<evidence type="ECO:0000313" key="3">
    <source>
        <dbReference type="Proteomes" id="UP000179807"/>
    </source>
</evidence>
<dbReference type="SUPFAM" id="SSF48371">
    <property type="entry name" value="ARM repeat"/>
    <property type="match status" value="1"/>
</dbReference>
<dbReference type="GeneID" id="94828036"/>
<feature type="compositionally biased region" description="Low complexity" evidence="1">
    <location>
        <begin position="23"/>
        <end position="35"/>
    </location>
</feature>
<accession>A0A1J4JWW4</accession>